<evidence type="ECO:0000259" key="3">
    <source>
        <dbReference type="Pfam" id="PF20803"/>
    </source>
</evidence>
<evidence type="ECO:0000313" key="4">
    <source>
        <dbReference type="EMBL" id="MBD8870288.1"/>
    </source>
</evidence>
<proteinExistence type="predicted"/>
<evidence type="ECO:0000259" key="1">
    <source>
        <dbReference type="Pfam" id="PF07848"/>
    </source>
</evidence>
<sequence>MHARSALFDVYGDHLRTRGNRAPVAALVRLLEPVGIAAPAVRTAISRMVIQGWLESVSLPSGRGYAATEQAIRRLDRAGERIYRTGERDWDGRWQLLLLDPIRDRSARTRVRAALGWMGYAELGDGVWVSPWPQPELDALLAREQVTAARALAHDFDPPATPAACWDLAQLGQEYAVWLEEVTSAPRPAAWGQAPDGHDDPDRRDFAQRFHLVHDWRMFLFRDPGLPDVLLPADWPGRAAAAHFTEEADRLKPGADRFVDRCLY</sequence>
<dbReference type="RefSeq" id="WP_192143607.1">
    <property type="nucleotide sequence ID" value="NZ_JACYXZ010000003.1"/>
</dbReference>
<feature type="domain" description="Transcriptional repressor PaaX-like central Cas2-like" evidence="3">
    <location>
        <begin position="88"/>
        <end position="148"/>
    </location>
</feature>
<keyword evidence="5" id="KW-1185">Reference proteome</keyword>
<dbReference type="Pfam" id="PF07848">
    <property type="entry name" value="PaaX"/>
    <property type="match status" value="1"/>
</dbReference>
<accession>A0A927K5P1</accession>
<protein>
    <submittedName>
        <fullName evidence="4">PaaX family transcriptional regulator</fullName>
    </submittedName>
</protein>
<dbReference type="GO" id="GO:0006351">
    <property type="term" value="P:DNA-templated transcription"/>
    <property type="evidence" value="ECO:0007669"/>
    <property type="project" value="InterPro"/>
</dbReference>
<dbReference type="InterPro" id="IPR012906">
    <property type="entry name" value="PaaX-like_N"/>
</dbReference>
<dbReference type="Pfam" id="PF08223">
    <property type="entry name" value="PaaX_C"/>
    <property type="match status" value="1"/>
</dbReference>
<dbReference type="PIRSF" id="PIRSF020623">
    <property type="entry name" value="PaaX"/>
    <property type="match status" value="1"/>
</dbReference>
<dbReference type="InterPro" id="IPR013225">
    <property type="entry name" value="PaaX_C"/>
</dbReference>
<gene>
    <name evidence="4" type="ORF">IE331_11695</name>
</gene>
<dbReference type="AlphaFoldDB" id="A0A927K5P1"/>
<evidence type="ECO:0000259" key="2">
    <source>
        <dbReference type="Pfam" id="PF08223"/>
    </source>
</evidence>
<dbReference type="Gene3D" id="3.30.70.2650">
    <property type="match status" value="1"/>
</dbReference>
<dbReference type="Pfam" id="PF20803">
    <property type="entry name" value="PaaX_M"/>
    <property type="match status" value="1"/>
</dbReference>
<dbReference type="EMBL" id="JACYXZ010000003">
    <property type="protein sequence ID" value="MBD8870288.1"/>
    <property type="molecule type" value="Genomic_DNA"/>
</dbReference>
<dbReference type="InterPro" id="IPR048846">
    <property type="entry name" value="PaaX-like_central"/>
</dbReference>
<dbReference type="InterPro" id="IPR011965">
    <property type="entry name" value="PaaX_trns_reg"/>
</dbReference>
<evidence type="ECO:0000313" key="5">
    <source>
        <dbReference type="Proteomes" id="UP000616839"/>
    </source>
</evidence>
<dbReference type="Gene3D" id="1.10.10.10">
    <property type="entry name" value="Winged helix-like DNA-binding domain superfamily/Winged helix DNA-binding domain"/>
    <property type="match status" value="1"/>
</dbReference>
<name>A0A927K5P1_9ACTN</name>
<reference evidence="4" key="1">
    <citation type="submission" date="2020-09" db="EMBL/GenBank/DDBJ databases">
        <title>Nocardioides sp. strain MJB4 16S ribosomal RNA gene Genome sequencing and assembly.</title>
        <authorList>
            <person name="Kim I."/>
        </authorList>
    </citation>
    <scope>NUCLEOTIDE SEQUENCE</scope>
    <source>
        <strain evidence="4">MJB4</strain>
    </source>
</reference>
<feature type="domain" description="Transcriptional repressor PaaX-like C-terminal" evidence="2">
    <location>
        <begin position="166"/>
        <end position="260"/>
    </location>
</feature>
<dbReference type="PANTHER" id="PTHR30319">
    <property type="entry name" value="PHENYLACETIC ACID REGULATOR-RELATED TRANSCRIPTIONAL REPRESSOR"/>
    <property type="match status" value="1"/>
</dbReference>
<dbReference type="InterPro" id="IPR036388">
    <property type="entry name" value="WH-like_DNA-bd_sf"/>
</dbReference>
<feature type="domain" description="Transcriptional repressor PaaX-like N-terminal" evidence="1">
    <location>
        <begin position="3"/>
        <end position="57"/>
    </location>
</feature>
<dbReference type="Gene3D" id="1.20.58.1460">
    <property type="match status" value="1"/>
</dbReference>
<dbReference type="Proteomes" id="UP000616839">
    <property type="component" value="Unassembled WGS sequence"/>
</dbReference>
<organism evidence="4 5">
    <name type="scientific">Nocardioides donggukensis</name>
    <dbReference type="NCBI Taxonomy" id="2774019"/>
    <lineage>
        <taxon>Bacteria</taxon>
        <taxon>Bacillati</taxon>
        <taxon>Actinomycetota</taxon>
        <taxon>Actinomycetes</taxon>
        <taxon>Propionibacteriales</taxon>
        <taxon>Nocardioidaceae</taxon>
        <taxon>Nocardioides</taxon>
    </lineage>
</organism>
<comment type="caution">
    <text evidence="4">The sequence shown here is derived from an EMBL/GenBank/DDBJ whole genome shotgun (WGS) entry which is preliminary data.</text>
</comment>
<dbReference type="PANTHER" id="PTHR30319:SF1">
    <property type="entry name" value="TRANSCRIPTIONAL REPRESSOR PAAX"/>
    <property type="match status" value="1"/>
</dbReference>